<proteinExistence type="predicted"/>
<dbReference type="InterPro" id="IPR032330">
    <property type="entry name" value="EF-G-binding_C"/>
</dbReference>
<dbReference type="RefSeq" id="WP_188700144.1">
    <property type="nucleotide sequence ID" value="NZ_BMMQ01000002.1"/>
</dbReference>
<gene>
    <name evidence="2" type="ORF">GCM10010910_08430</name>
</gene>
<dbReference type="Pfam" id="PF16571">
    <property type="entry name" value="FBP_C"/>
    <property type="match status" value="1"/>
</dbReference>
<evidence type="ECO:0000313" key="2">
    <source>
        <dbReference type="EMBL" id="GGO61197.1"/>
    </source>
</evidence>
<evidence type="ECO:0000259" key="1">
    <source>
        <dbReference type="Pfam" id="PF16571"/>
    </source>
</evidence>
<comment type="caution">
    <text evidence="2">The sequence shown here is derived from an EMBL/GenBank/DDBJ whole genome shotgun (WGS) entry which is preliminary data.</text>
</comment>
<dbReference type="Proteomes" id="UP000638043">
    <property type="component" value="Unassembled WGS sequence"/>
</dbReference>
<organism evidence="2 3">
    <name type="scientific">Microbacterium nanhaiense</name>
    <dbReference type="NCBI Taxonomy" id="1301026"/>
    <lineage>
        <taxon>Bacteria</taxon>
        <taxon>Bacillati</taxon>
        <taxon>Actinomycetota</taxon>
        <taxon>Actinomycetes</taxon>
        <taxon>Micrococcales</taxon>
        <taxon>Microbacteriaceae</taxon>
        <taxon>Microbacterium</taxon>
    </lineage>
</organism>
<dbReference type="EMBL" id="BMMQ01000002">
    <property type="protein sequence ID" value="GGO61197.1"/>
    <property type="molecule type" value="Genomic_DNA"/>
</dbReference>
<evidence type="ECO:0000313" key="3">
    <source>
        <dbReference type="Proteomes" id="UP000638043"/>
    </source>
</evidence>
<sequence>MQSLTETLIRSSFVNASRKTVKDMTLPESFERMGEADWAELDYYGWRDPKFANRGYIVIPAPDGGLIGAVLTQTESSPRSRAMCNWCRDVRLPNDVVFWAAKRAGSAGRRGASVGTLACLDFECSRNVRKDPPLPYDGYDLAAARERRIGELASRVSGFVTDLLSD</sequence>
<protein>
    <recommendedName>
        <fullName evidence="1">Elongation factor G-binding protein C-terminal treble-clef zinc-finger domain-containing protein</fullName>
    </recommendedName>
</protein>
<name>A0ABQ2N089_9MICO</name>
<feature type="domain" description="Elongation factor G-binding protein C-terminal treble-clef zinc-finger" evidence="1">
    <location>
        <begin position="9"/>
        <end position="161"/>
    </location>
</feature>
<keyword evidence="3" id="KW-1185">Reference proteome</keyword>
<accession>A0ABQ2N089</accession>
<reference evidence="3" key="1">
    <citation type="journal article" date="2019" name="Int. J. Syst. Evol. Microbiol.">
        <title>The Global Catalogue of Microorganisms (GCM) 10K type strain sequencing project: providing services to taxonomists for standard genome sequencing and annotation.</title>
        <authorList>
            <consortium name="The Broad Institute Genomics Platform"/>
            <consortium name="The Broad Institute Genome Sequencing Center for Infectious Disease"/>
            <person name="Wu L."/>
            <person name="Ma J."/>
        </authorList>
    </citation>
    <scope>NUCLEOTIDE SEQUENCE [LARGE SCALE GENOMIC DNA]</scope>
    <source>
        <strain evidence="3">CGMCC 4.7181</strain>
    </source>
</reference>